<proteinExistence type="predicted"/>
<feature type="region of interest" description="Disordered" evidence="1">
    <location>
        <begin position="114"/>
        <end position="237"/>
    </location>
</feature>
<feature type="compositionally biased region" description="Polar residues" evidence="1">
    <location>
        <begin position="82"/>
        <end position="91"/>
    </location>
</feature>
<evidence type="ECO:0000313" key="2">
    <source>
        <dbReference type="EMBL" id="KAK1753054.1"/>
    </source>
</evidence>
<organism evidence="2 3">
    <name type="scientific">Echria macrotheca</name>
    <dbReference type="NCBI Taxonomy" id="438768"/>
    <lineage>
        <taxon>Eukaryota</taxon>
        <taxon>Fungi</taxon>
        <taxon>Dikarya</taxon>
        <taxon>Ascomycota</taxon>
        <taxon>Pezizomycotina</taxon>
        <taxon>Sordariomycetes</taxon>
        <taxon>Sordariomycetidae</taxon>
        <taxon>Sordariales</taxon>
        <taxon>Schizotheciaceae</taxon>
        <taxon>Echria</taxon>
    </lineage>
</organism>
<feature type="compositionally biased region" description="Polar residues" evidence="1">
    <location>
        <begin position="151"/>
        <end position="160"/>
    </location>
</feature>
<feature type="compositionally biased region" description="Basic and acidic residues" evidence="1">
    <location>
        <begin position="253"/>
        <end position="268"/>
    </location>
</feature>
<evidence type="ECO:0000256" key="1">
    <source>
        <dbReference type="SAM" id="MobiDB-lite"/>
    </source>
</evidence>
<comment type="caution">
    <text evidence="2">The sequence shown here is derived from an EMBL/GenBank/DDBJ whole genome shotgun (WGS) entry which is preliminary data.</text>
</comment>
<reference evidence="2" key="1">
    <citation type="submission" date="2023-06" db="EMBL/GenBank/DDBJ databases">
        <title>Genome-scale phylogeny and comparative genomics of the fungal order Sordariales.</title>
        <authorList>
            <consortium name="Lawrence Berkeley National Laboratory"/>
            <person name="Hensen N."/>
            <person name="Bonometti L."/>
            <person name="Westerberg I."/>
            <person name="Brannstrom I.O."/>
            <person name="Guillou S."/>
            <person name="Cros-Aarteil S."/>
            <person name="Calhoun S."/>
            <person name="Haridas S."/>
            <person name="Kuo A."/>
            <person name="Mondo S."/>
            <person name="Pangilinan J."/>
            <person name="Riley R."/>
            <person name="Labutti K."/>
            <person name="Andreopoulos B."/>
            <person name="Lipzen A."/>
            <person name="Chen C."/>
            <person name="Yanf M."/>
            <person name="Daum C."/>
            <person name="Ng V."/>
            <person name="Clum A."/>
            <person name="Steindorff A."/>
            <person name="Ohm R."/>
            <person name="Martin F."/>
            <person name="Silar P."/>
            <person name="Natvig D."/>
            <person name="Lalanne C."/>
            <person name="Gautier V."/>
            <person name="Ament-Velasquez S.L."/>
            <person name="Kruys A."/>
            <person name="Hutchinson M.I."/>
            <person name="Powell A.J."/>
            <person name="Barry K."/>
            <person name="Miller A.N."/>
            <person name="Grigoriev I.V."/>
            <person name="Debuchy R."/>
            <person name="Gladieux P."/>
            <person name="Thoren M.H."/>
            <person name="Johannesson H."/>
        </authorList>
    </citation>
    <scope>NUCLEOTIDE SEQUENCE</scope>
    <source>
        <strain evidence="2">PSN4</strain>
    </source>
</reference>
<feature type="compositionally biased region" description="Polar residues" evidence="1">
    <location>
        <begin position="114"/>
        <end position="132"/>
    </location>
</feature>
<protein>
    <submittedName>
        <fullName evidence="2">Uncharacterized protein</fullName>
    </submittedName>
</protein>
<dbReference type="AlphaFoldDB" id="A0AAJ0B7C3"/>
<feature type="compositionally biased region" description="Polar residues" evidence="1">
    <location>
        <begin position="379"/>
        <end position="395"/>
    </location>
</feature>
<accession>A0AAJ0B7C3</accession>
<evidence type="ECO:0000313" key="3">
    <source>
        <dbReference type="Proteomes" id="UP001239445"/>
    </source>
</evidence>
<feature type="region of interest" description="Disordered" evidence="1">
    <location>
        <begin position="82"/>
        <end position="101"/>
    </location>
</feature>
<feature type="compositionally biased region" description="Low complexity" evidence="1">
    <location>
        <begin position="397"/>
        <end position="407"/>
    </location>
</feature>
<feature type="region of interest" description="Disordered" evidence="1">
    <location>
        <begin position="250"/>
        <end position="275"/>
    </location>
</feature>
<sequence length="516" mass="56070">MSAYFCPSNSSRNSKRSTRSMDFHGSGNARPDNRRRVFSKSDPTNTVSALSTTTRRFSQTPVSEDFWETAYISPIVDDFTPTYNSTATGQPGPSVAPEEPTSLEEALWLALTRQWSRSTSSPTPNLSATNSTDSEKLEPSGLPVGYDGPLSTCSEESSARGSDWDQKEPPRSLGGLNRISKNTATSDPLSKAGRRRIPILSKYPKAETFPLEHHQTAEGQCTPEERRVSASSSGHEQKWLRHSLDLDSYSGLERTERESAAGGDDKSGDAQNPCDFATWRGSRRFLLRGKRPSRSKSVSSVLATSESLLLHGSERRWSNRESGAIFSDSTDPSSRPPCHLIAIAGMMLAAGELDRLSTRANDMFAARRRSGDHKAFISGGSTPSVLAVPTTTPKTWSGRSSVSQSVSPTPLAPPNSPASPEGSPRHHVRRHSERQWVSLARSRLSEVSTPAEALDDYQQPEEFDSFSEICDHTDLGAYQAEGGICAQGANCRAENLTAKSGGIALRSTRGEGNRSM</sequence>
<feature type="compositionally biased region" description="Polar residues" evidence="1">
    <location>
        <begin position="179"/>
        <end position="188"/>
    </location>
</feature>
<gene>
    <name evidence="2" type="ORF">QBC47DRAFT_387630</name>
</gene>
<dbReference type="EMBL" id="MU839838">
    <property type="protein sequence ID" value="KAK1753054.1"/>
    <property type="molecule type" value="Genomic_DNA"/>
</dbReference>
<dbReference type="Proteomes" id="UP001239445">
    <property type="component" value="Unassembled WGS sequence"/>
</dbReference>
<keyword evidence="3" id="KW-1185">Reference proteome</keyword>
<feature type="region of interest" description="Disordered" evidence="1">
    <location>
        <begin position="373"/>
        <end position="434"/>
    </location>
</feature>
<name>A0AAJ0B7C3_9PEZI</name>
<feature type="region of interest" description="Disordered" evidence="1">
    <location>
        <begin position="1"/>
        <end position="59"/>
    </location>
</feature>
<feature type="compositionally biased region" description="Polar residues" evidence="1">
    <location>
        <begin position="41"/>
        <end position="59"/>
    </location>
</feature>